<keyword evidence="11" id="KW-1185">Reference proteome</keyword>
<comment type="cofactor">
    <cofactor evidence="1">
        <name>pyridoxal 5'-phosphate</name>
        <dbReference type="ChEBI" id="CHEBI:597326"/>
    </cofactor>
</comment>
<dbReference type="GO" id="GO:0003677">
    <property type="term" value="F:DNA binding"/>
    <property type="evidence" value="ECO:0007669"/>
    <property type="project" value="UniProtKB-KW"/>
</dbReference>
<keyword evidence="8" id="KW-0804">Transcription</keyword>
<dbReference type="AlphaFoldDB" id="A0A0U1NRR5"/>
<dbReference type="SUPFAM" id="SSF53383">
    <property type="entry name" value="PLP-dependent transferases"/>
    <property type="match status" value="1"/>
</dbReference>
<evidence type="ECO:0000256" key="6">
    <source>
        <dbReference type="ARBA" id="ARBA00023015"/>
    </source>
</evidence>
<dbReference type="InterPro" id="IPR015422">
    <property type="entry name" value="PyrdxlP-dep_Trfase_small"/>
</dbReference>
<organism evidence="10 11">
    <name type="scientific">Neobacillus massiliamazoniensis</name>
    <dbReference type="NCBI Taxonomy" id="1499688"/>
    <lineage>
        <taxon>Bacteria</taxon>
        <taxon>Bacillati</taxon>
        <taxon>Bacillota</taxon>
        <taxon>Bacilli</taxon>
        <taxon>Bacillales</taxon>
        <taxon>Bacillaceae</taxon>
        <taxon>Neobacillus</taxon>
    </lineage>
</organism>
<dbReference type="InterPro" id="IPR036388">
    <property type="entry name" value="WH-like_DNA-bd_sf"/>
</dbReference>
<dbReference type="Proteomes" id="UP000199087">
    <property type="component" value="Unassembled WGS sequence"/>
</dbReference>
<keyword evidence="4" id="KW-0808">Transferase</keyword>
<dbReference type="GO" id="GO:0008483">
    <property type="term" value="F:transaminase activity"/>
    <property type="evidence" value="ECO:0007669"/>
    <property type="project" value="UniProtKB-KW"/>
</dbReference>
<dbReference type="CDD" id="cd07377">
    <property type="entry name" value="WHTH_GntR"/>
    <property type="match status" value="1"/>
</dbReference>
<dbReference type="PANTHER" id="PTHR46577">
    <property type="entry name" value="HTH-TYPE TRANSCRIPTIONAL REGULATORY PROTEIN GABR"/>
    <property type="match status" value="1"/>
</dbReference>
<protein>
    <submittedName>
        <fullName evidence="10">GntR family transcriptional regulator</fullName>
    </submittedName>
</protein>
<comment type="similarity">
    <text evidence="2">In the C-terminal section; belongs to the class-I pyridoxal-phosphate-dependent aminotransferase family.</text>
</comment>
<evidence type="ECO:0000259" key="9">
    <source>
        <dbReference type="PROSITE" id="PS50949"/>
    </source>
</evidence>
<dbReference type="PANTHER" id="PTHR46577:SF2">
    <property type="entry name" value="TRANSCRIPTIONAL REGULATORY PROTEIN"/>
    <property type="match status" value="1"/>
</dbReference>
<name>A0A0U1NRR5_9BACI</name>
<dbReference type="InterPro" id="IPR000524">
    <property type="entry name" value="Tscrpt_reg_HTH_GntR"/>
</dbReference>
<dbReference type="Gene3D" id="3.90.1150.10">
    <property type="entry name" value="Aspartate Aminotransferase, domain 1"/>
    <property type="match status" value="1"/>
</dbReference>
<keyword evidence="7" id="KW-0238">DNA-binding</keyword>
<dbReference type="OrthoDB" id="9802328at2"/>
<keyword evidence="5" id="KW-0663">Pyridoxal phosphate</keyword>
<reference evidence="11" key="1">
    <citation type="submission" date="2015-05" db="EMBL/GenBank/DDBJ databases">
        <authorList>
            <person name="Urmite Genomes"/>
        </authorList>
    </citation>
    <scope>NUCLEOTIDE SEQUENCE [LARGE SCALE GENOMIC DNA]</scope>
    <source>
        <strain evidence="11">LF1</strain>
    </source>
</reference>
<dbReference type="InterPro" id="IPR015421">
    <property type="entry name" value="PyrdxlP-dep_Trfase_major"/>
</dbReference>
<evidence type="ECO:0000256" key="7">
    <source>
        <dbReference type="ARBA" id="ARBA00023125"/>
    </source>
</evidence>
<dbReference type="Pfam" id="PF00155">
    <property type="entry name" value="Aminotran_1_2"/>
    <property type="match status" value="1"/>
</dbReference>
<evidence type="ECO:0000256" key="2">
    <source>
        <dbReference type="ARBA" id="ARBA00005384"/>
    </source>
</evidence>
<dbReference type="CDD" id="cd00609">
    <property type="entry name" value="AAT_like"/>
    <property type="match status" value="1"/>
</dbReference>
<dbReference type="GO" id="GO:0003700">
    <property type="term" value="F:DNA-binding transcription factor activity"/>
    <property type="evidence" value="ECO:0007669"/>
    <property type="project" value="InterPro"/>
</dbReference>
<dbReference type="FunFam" id="1.10.10.10:FF:000079">
    <property type="entry name" value="GntR family transcriptional regulator"/>
    <property type="match status" value="1"/>
</dbReference>
<evidence type="ECO:0000256" key="4">
    <source>
        <dbReference type="ARBA" id="ARBA00022679"/>
    </source>
</evidence>
<evidence type="ECO:0000256" key="1">
    <source>
        <dbReference type="ARBA" id="ARBA00001933"/>
    </source>
</evidence>
<dbReference type="SUPFAM" id="SSF46785">
    <property type="entry name" value="Winged helix' DNA-binding domain"/>
    <property type="match status" value="1"/>
</dbReference>
<proteinExistence type="inferred from homology"/>
<feature type="domain" description="HTH gntR-type" evidence="9">
    <location>
        <begin position="11"/>
        <end position="79"/>
    </location>
</feature>
<gene>
    <name evidence="10" type="ORF">BN000_00638</name>
</gene>
<keyword evidence="6" id="KW-0805">Transcription regulation</keyword>
<dbReference type="FunFam" id="3.40.640.10:FF:000023">
    <property type="entry name" value="Transcriptional regulator, GntR family"/>
    <property type="match status" value="1"/>
</dbReference>
<evidence type="ECO:0000256" key="3">
    <source>
        <dbReference type="ARBA" id="ARBA00022576"/>
    </source>
</evidence>
<dbReference type="InterPro" id="IPR004839">
    <property type="entry name" value="Aminotransferase_I/II_large"/>
</dbReference>
<dbReference type="InterPro" id="IPR051446">
    <property type="entry name" value="HTH_trans_reg/aminotransferase"/>
</dbReference>
<dbReference type="Gene3D" id="3.40.640.10">
    <property type="entry name" value="Type I PLP-dependent aspartate aminotransferase-like (Major domain)"/>
    <property type="match status" value="1"/>
</dbReference>
<dbReference type="EMBL" id="CVRB01000001">
    <property type="protein sequence ID" value="CRK80750.1"/>
    <property type="molecule type" value="Genomic_DNA"/>
</dbReference>
<dbReference type="Gene3D" id="1.10.10.10">
    <property type="entry name" value="Winged helix-like DNA-binding domain superfamily/Winged helix DNA-binding domain"/>
    <property type="match status" value="1"/>
</dbReference>
<dbReference type="STRING" id="1499688.BN000_00638"/>
<dbReference type="RefSeq" id="WP_090630728.1">
    <property type="nucleotide sequence ID" value="NZ_CVRB01000001.1"/>
</dbReference>
<dbReference type="PROSITE" id="PS50949">
    <property type="entry name" value="HTH_GNTR"/>
    <property type="match status" value="1"/>
</dbReference>
<sequence>MEWKPDKQSDIPIYQQIANYIQKRIVYGEYPPGTVLPSERRLAKELNVNRGTIISAYDVLYSNGMVERIKGSGTHVNKDMWRLSRSRIPNWDLYVERGSFLPNLPLFQHIREEVLNKNLINFASGELAHDLMPYDVFRDILSKHEFHQSLGYEHPLGNLNLREQIVHHLKEYRDIKCSSQSVLVTSGAQQALHLIIQCLLNEGDAIAYEDPSYAHSLPTFRAAGLKTFKLPVGKDGLNPEDILYLYKKHKIKMVFLNPIFQNPTGTVLSLERKKRVLAISQEFGIPVVEDDPYSLISFSDHIDTSTLKSLDDSGNVLYISSFSKIAASGLRIGWVVGPDNVIQRLADAKQQMDFGHSIFPQWIAAEYLGSESFASNLKNLNLKLLEKRNILTTVLQEELSNQLEFQIPDGGIHLWCRLLSNDINEYKLLETSIRNGVAFVPGSLISSLTGYIRLTFGRVETHLIKEGILRLKKGMEDLKNTCT</sequence>
<evidence type="ECO:0000313" key="10">
    <source>
        <dbReference type="EMBL" id="CRK80750.1"/>
    </source>
</evidence>
<accession>A0A0U1NRR5</accession>
<dbReference type="Pfam" id="PF00392">
    <property type="entry name" value="GntR"/>
    <property type="match status" value="1"/>
</dbReference>
<dbReference type="InterPro" id="IPR015424">
    <property type="entry name" value="PyrdxlP-dep_Trfase"/>
</dbReference>
<dbReference type="InterPro" id="IPR036390">
    <property type="entry name" value="WH_DNA-bd_sf"/>
</dbReference>
<evidence type="ECO:0000313" key="11">
    <source>
        <dbReference type="Proteomes" id="UP000199087"/>
    </source>
</evidence>
<dbReference type="GO" id="GO:0030170">
    <property type="term" value="F:pyridoxal phosphate binding"/>
    <property type="evidence" value="ECO:0007669"/>
    <property type="project" value="InterPro"/>
</dbReference>
<dbReference type="PRINTS" id="PR00035">
    <property type="entry name" value="HTHGNTR"/>
</dbReference>
<keyword evidence="3" id="KW-0032">Aminotransferase</keyword>
<dbReference type="SMART" id="SM00345">
    <property type="entry name" value="HTH_GNTR"/>
    <property type="match status" value="1"/>
</dbReference>
<evidence type="ECO:0000256" key="5">
    <source>
        <dbReference type="ARBA" id="ARBA00022898"/>
    </source>
</evidence>
<evidence type="ECO:0000256" key="8">
    <source>
        <dbReference type="ARBA" id="ARBA00023163"/>
    </source>
</evidence>